<accession>A0A2P7SD92</accession>
<feature type="signal peptide" evidence="1">
    <location>
        <begin position="1"/>
        <end position="27"/>
    </location>
</feature>
<evidence type="ECO:0008006" key="4">
    <source>
        <dbReference type="Google" id="ProtNLM"/>
    </source>
</evidence>
<dbReference type="AlphaFoldDB" id="A0A2P7SD92"/>
<sequence length="317" mass="33574">MRSGRSTRLLAATAFLAAIAGAGRAEATEAVAGRYIPGAFAGPGMGIVPPVPGAYWAIENVYYHGEAGADVPFGDNSVAVGLSADIWITALAGVYVPGIDLPGNWTYAVQGILPIGWTGADAVVGPFAAHEEMAGIGDIAIAPILLGWHDDALNTFFSTSLTVTAPTGRWEDGALAFVGLNYWTFTPAVAFTRLFPEHGLDFSANLGIDINTKNTDTDYYSGALAHLDLALTKKVTENLSVGAIAGFLYQVEGDDSDFADAHDGFKGRSVAVGPLVQYKAKFSETTEFDLIFKWSHELDVKNRMKGDALVFQISGKF</sequence>
<evidence type="ECO:0000313" key="3">
    <source>
        <dbReference type="Proteomes" id="UP000241229"/>
    </source>
</evidence>
<gene>
    <name evidence="2" type="ORF">C7I84_10875</name>
</gene>
<dbReference type="Proteomes" id="UP000241229">
    <property type="component" value="Unassembled WGS sequence"/>
</dbReference>
<comment type="caution">
    <text evidence="2">The sequence shown here is derived from an EMBL/GenBank/DDBJ whole genome shotgun (WGS) entry which is preliminary data.</text>
</comment>
<feature type="chain" id="PRO_5015186319" description="Phenol degradation protein meta" evidence="1">
    <location>
        <begin position="28"/>
        <end position="317"/>
    </location>
</feature>
<reference evidence="2 3" key="1">
    <citation type="submission" date="2018-03" db="EMBL/GenBank/DDBJ databases">
        <title>The draft genome of Mesorhizobium sp. 6GN-30.</title>
        <authorList>
            <person name="Liu L."/>
            <person name="Li L."/>
            <person name="Wang T."/>
            <person name="Zhang X."/>
            <person name="Liang L."/>
        </authorList>
    </citation>
    <scope>NUCLEOTIDE SEQUENCE [LARGE SCALE GENOMIC DNA]</scope>
    <source>
        <strain evidence="2 3">6GN30</strain>
    </source>
</reference>
<organism evidence="2 3">
    <name type="scientific">Kumtagia ephedrae</name>
    <dbReference type="NCBI Taxonomy" id="2116701"/>
    <lineage>
        <taxon>Bacteria</taxon>
        <taxon>Pseudomonadati</taxon>
        <taxon>Pseudomonadota</taxon>
        <taxon>Alphaproteobacteria</taxon>
        <taxon>Hyphomicrobiales</taxon>
        <taxon>Phyllobacteriaceae</taxon>
        <taxon>Kumtagia</taxon>
    </lineage>
</organism>
<evidence type="ECO:0000256" key="1">
    <source>
        <dbReference type="SAM" id="SignalP"/>
    </source>
</evidence>
<dbReference type="OrthoDB" id="7372889at2"/>
<keyword evidence="3" id="KW-1185">Reference proteome</keyword>
<dbReference type="InterPro" id="IPR025737">
    <property type="entry name" value="FApF"/>
</dbReference>
<dbReference type="EMBL" id="PXYK01000009">
    <property type="protein sequence ID" value="PSJ60482.1"/>
    <property type="molecule type" value="Genomic_DNA"/>
</dbReference>
<keyword evidence="1" id="KW-0732">Signal</keyword>
<proteinExistence type="predicted"/>
<name>A0A2P7SD92_9HYPH</name>
<evidence type="ECO:0000313" key="2">
    <source>
        <dbReference type="EMBL" id="PSJ60482.1"/>
    </source>
</evidence>
<protein>
    <recommendedName>
        <fullName evidence="4">Phenol degradation protein meta</fullName>
    </recommendedName>
</protein>
<dbReference type="Pfam" id="PF13557">
    <property type="entry name" value="Phenol_MetA_deg"/>
    <property type="match status" value="1"/>
</dbReference>